<evidence type="ECO:0000313" key="7">
    <source>
        <dbReference type="Proteomes" id="UP000255177"/>
    </source>
</evidence>
<keyword evidence="7" id="KW-1185">Reference proteome</keyword>
<feature type="domain" description="HTH lysR-type" evidence="5">
    <location>
        <begin position="1"/>
        <end position="58"/>
    </location>
</feature>
<evidence type="ECO:0000256" key="3">
    <source>
        <dbReference type="ARBA" id="ARBA00023125"/>
    </source>
</evidence>
<dbReference type="Pfam" id="PF00126">
    <property type="entry name" value="HTH_1"/>
    <property type="match status" value="1"/>
</dbReference>
<dbReference type="InterPro" id="IPR005119">
    <property type="entry name" value="LysR_subst-bd"/>
</dbReference>
<evidence type="ECO:0000259" key="5">
    <source>
        <dbReference type="PROSITE" id="PS50931"/>
    </source>
</evidence>
<dbReference type="AlphaFoldDB" id="A0A380T3G8"/>
<evidence type="ECO:0000256" key="2">
    <source>
        <dbReference type="ARBA" id="ARBA00023015"/>
    </source>
</evidence>
<dbReference type="Proteomes" id="UP000255177">
    <property type="component" value="Unassembled WGS sequence"/>
</dbReference>
<reference evidence="7" key="1">
    <citation type="submission" date="2018-07" db="EMBL/GenBank/DDBJ databases">
        <authorList>
            <person name="Blom J."/>
        </authorList>
    </citation>
    <scope>NUCLEOTIDE SEQUENCE [LARGE SCALE GENOMIC DNA]</scope>
    <source>
        <strain evidence="7">CCOS 864</strain>
    </source>
</reference>
<dbReference type="RefSeq" id="WP_115088501.1">
    <property type="nucleotide sequence ID" value="NZ_CBCSFG010000001.1"/>
</dbReference>
<dbReference type="PROSITE" id="PS50931">
    <property type="entry name" value="HTH_LYSR"/>
    <property type="match status" value="1"/>
</dbReference>
<dbReference type="SUPFAM" id="SSF53850">
    <property type="entry name" value="Periplasmic binding protein-like II"/>
    <property type="match status" value="1"/>
</dbReference>
<accession>A0A380T3G8</accession>
<dbReference type="PRINTS" id="PR00039">
    <property type="entry name" value="HTHLYSR"/>
</dbReference>
<evidence type="ECO:0000256" key="1">
    <source>
        <dbReference type="ARBA" id="ARBA00009437"/>
    </source>
</evidence>
<dbReference type="Gene3D" id="1.10.10.10">
    <property type="entry name" value="Winged helix-like DNA-binding domain superfamily/Winged helix DNA-binding domain"/>
    <property type="match status" value="1"/>
</dbReference>
<dbReference type="GO" id="GO:0003700">
    <property type="term" value="F:DNA-binding transcription factor activity"/>
    <property type="evidence" value="ECO:0007669"/>
    <property type="project" value="InterPro"/>
</dbReference>
<gene>
    <name evidence="6" type="primary">nocR</name>
    <name evidence="6" type="ORF">CCOS864_03936</name>
</gene>
<evidence type="ECO:0000313" key="6">
    <source>
        <dbReference type="EMBL" id="SUQ64475.1"/>
    </source>
</evidence>
<dbReference type="PANTHER" id="PTHR30427">
    <property type="entry name" value="TRANSCRIPTIONAL ACTIVATOR PROTEIN LYSR"/>
    <property type="match status" value="1"/>
</dbReference>
<comment type="similarity">
    <text evidence="1">Belongs to the LysR transcriptional regulatory family.</text>
</comment>
<dbReference type="Pfam" id="PF03466">
    <property type="entry name" value="LysR_substrate"/>
    <property type="match status" value="1"/>
</dbReference>
<keyword evidence="3" id="KW-0238">DNA-binding</keyword>
<dbReference type="GO" id="GO:0009089">
    <property type="term" value="P:lysine biosynthetic process via diaminopimelate"/>
    <property type="evidence" value="ECO:0007669"/>
    <property type="project" value="TreeGrafter"/>
</dbReference>
<dbReference type="GO" id="GO:0010628">
    <property type="term" value="P:positive regulation of gene expression"/>
    <property type="evidence" value="ECO:0007669"/>
    <property type="project" value="TreeGrafter"/>
</dbReference>
<evidence type="ECO:0000256" key="4">
    <source>
        <dbReference type="ARBA" id="ARBA00023163"/>
    </source>
</evidence>
<dbReference type="GO" id="GO:0043565">
    <property type="term" value="F:sequence-specific DNA binding"/>
    <property type="evidence" value="ECO:0007669"/>
    <property type="project" value="TreeGrafter"/>
</dbReference>
<dbReference type="InterPro" id="IPR000847">
    <property type="entry name" value="LysR_HTH_N"/>
</dbReference>
<protein>
    <submittedName>
        <fullName evidence="6">Regulatory protein NocR</fullName>
    </submittedName>
</protein>
<dbReference type="InterPro" id="IPR036390">
    <property type="entry name" value="WH_DNA-bd_sf"/>
</dbReference>
<dbReference type="SUPFAM" id="SSF46785">
    <property type="entry name" value="Winged helix' DNA-binding domain"/>
    <property type="match status" value="1"/>
</dbReference>
<dbReference type="EMBL" id="UIDD01000010">
    <property type="protein sequence ID" value="SUQ64475.1"/>
    <property type="molecule type" value="Genomic_DNA"/>
</dbReference>
<dbReference type="Gene3D" id="3.40.190.290">
    <property type="match status" value="1"/>
</dbReference>
<sequence>MRLRHIEVFQAIRQTGSISGAAQLLHVTQPAVSKILQHAEAQLGFPLFLRVRGKLQITPEALALEREVDKVSDSVEGVRRLAASLRRQPGMTLRMGATPALALSLFPPVISQWAERHPQSECELSSLHSRELVQQLLMREIDVALTLRHPEHPGLNVQPLAHGMLVVLAPRGYWSEDRQGVPLAVESLADAPLIGLSSSDPLAAQVGHYLKNLEPAPRISIRVQTYSLARAMVESGAGLALIDPFTAQDSARTLVRPLNPALPITLYALTRANESHPHTLDELLEHFAERAREQIARVTRGV</sequence>
<keyword evidence="4" id="KW-0804">Transcription</keyword>
<organism evidence="6 7">
    <name type="scientific">Pseudomonas wadenswilerensis</name>
    <dbReference type="NCBI Taxonomy" id="1785161"/>
    <lineage>
        <taxon>Bacteria</taxon>
        <taxon>Pseudomonadati</taxon>
        <taxon>Pseudomonadota</taxon>
        <taxon>Gammaproteobacteria</taxon>
        <taxon>Pseudomonadales</taxon>
        <taxon>Pseudomonadaceae</taxon>
        <taxon>Pseudomonas</taxon>
    </lineage>
</organism>
<dbReference type="InterPro" id="IPR036388">
    <property type="entry name" value="WH-like_DNA-bd_sf"/>
</dbReference>
<proteinExistence type="inferred from homology"/>
<dbReference type="PANTHER" id="PTHR30427:SF1">
    <property type="entry name" value="TRANSCRIPTIONAL ACTIVATOR PROTEIN LYSR"/>
    <property type="match status" value="1"/>
</dbReference>
<keyword evidence="2" id="KW-0805">Transcription regulation</keyword>
<name>A0A380T3G8_9PSED</name>